<evidence type="ECO:0000256" key="10">
    <source>
        <dbReference type="RuleBase" id="RU003410"/>
    </source>
</evidence>
<dbReference type="Proteomes" id="UP000321057">
    <property type="component" value="Unassembled WGS sequence"/>
</dbReference>
<evidence type="ECO:0000256" key="9">
    <source>
        <dbReference type="ARBA" id="ARBA00047754"/>
    </source>
</evidence>
<proteinExistence type="inferred from homology"/>
<dbReference type="GeneID" id="93845936"/>
<dbReference type="NCBIfam" id="TIGR04170">
    <property type="entry name" value="RNR_1b_NrdE"/>
    <property type="match status" value="1"/>
</dbReference>
<dbReference type="InterPro" id="IPR013346">
    <property type="entry name" value="NrdE_NrdA_C"/>
</dbReference>
<dbReference type="EC" id="1.17.4.1" evidence="2 10"/>
<dbReference type="Proteomes" id="UP000283576">
    <property type="component" value="Unassembled WGS sequence"/>
</dbReference>
<evidence type="ECO:0000313" key="14">
    <source>
        <dbReference type="Proteomes" id="UP000283576"/>
    </source>
</evidence>
<dbReference type="GO" id="GO:0005971">
    <property type="term" value="C:ribonucleoside-diphosphate reductase complex"/>
    <property type="evidence" value="ECO:0007669"/>
    <property type="project" value="TreeGrafter"/>
</dbReference>
<comment type="function">
    <text evidence="10">Provides the precursors necessary for DNA synthesis. Catalyzes the biosynthesis of deoxyribonucleotides from the corresponding ribonucleotides.</text>
</comment>
<dbReference type="InterPro" id="IPR000788">
    <property type="entry name" value="RNR_lg_C"/>
</dbReference>
<dbReference type="InterPro" id="IPR039718">
    <property type="entry name" value="Rrm1"/>
</dbReference>
<dbReference type="SUPFAM" id="SSF51998">
    <property type="entry name" value="PFL-like glycyl radical enzymes"/>
    <property type="match status" value="1"/>
</dbReference>
<dbReference type="UniPathway" id="UPA00326"/>
<dbReference type="RefSeq" id="WP_042738204.1">
    <property type="nucleotide sequence ID" value="NZ_BKAX01000001.1"/>
</dbReference>
<organism evidence="13 14">
    <name type="scientific">Staphylococcus gallinarum</name>
    <dbReference type="NCBI Taxonomy" id="1293"/>
    <lineage>
        <taxon>Bacteria</taxon>
        <taxon>Bacillati</taxon>
        <taxon>Bacillota</taxon>
        <taxon>Bacilli</taxon>
        <taxon>Bacillales</taxon>
        <taxon>Staphylococcaceae</taxon>
        <taxon>Staphylococcus</taxon>
    </lineage>
</organism>
<dbReference type="EMBL" id="QXRZ01000004">
    <property type="protein sequence ID" value="RIL42838.1"/>
    <property type="molecule type" value="Genomic_DNA"/>
</dbReference>
<name>A0A0D0SJC1_STAGA</name>
<evidence type="ECO:0000313" key="12">
    <source>
        <dbReference type="EMBL" id="GEQ04451.1"/>
    </source>
</evidence>
<dbReference type="Gene3D" id="3.20.70.20">
    <property type="match status" value="1"/>
</dbReference>
<evidence type="ECO:0000256" key="3">
    <source>
        <dbReference type="ARBA" id="ARBA00022533"/>
    </source>
</evidence>
<evidence type="ECO:0000259" key="11">
    <source>
        <dbReference type="PROSITE" id="PS00089"/>
    </source>
</evidence>
<dbReference type="OrthoDB" id="9762933at2"/>
<accession>A0A0D0SJC1</accession>
<dbReference type="PANTHER" id="PTHR11573:SF30">
    <property type="entry name" value="RIBONUCLEOSIDE-DIPHOSPHATE REDUCTASE 2 SUBUNIT ALPHA"/>
    <property type="match status" value="1"/>
</dbReference>
<reference evidence="12 15" key="2">
    <citation type="submission" date="2019-07" db="EMBL/GenBank/DDBJ databases">
        <title>Whole genome shotgun sequence of Staphylococcus gallinarum NBRC 109767.</title>
        <authorList>
            <person name="Hosoyama A."/>
            <person name="Uohara A."/>
            <person name="Ohji S."/>
            <person name="Ichikawa N."/>
        </authorList>
    </citation>
    <scope>NUCLEOTIDE SEQUENCE [LARGE SCALE GENOMIC DNA]</scope>
    <source>
        <strain evidence="12 15">NBRC 109767</strain>
    </source>
</reference>
<dbReference type="PANTHER" id="PTHR11573">
    <property type="entry name" value="RIBONUCLEOSIDE-DIPHOSPHATE REDUCTASE LARGE CHAIN"/>
    <property type="match status" value="1"/>
</dbReference>
<evidence type="ECO:0000256" key="8">
    <source>
        <dbReference type="ARBA" id="ARBA00023157"/>
    </source>
</evidence>
<keyword evidence="7 10" id="KW-0215">Deoxyribonucleotide synthesis</keyword>
<reference evidence="13 14" key="1">
    <citation type="journal article" date="2016" name="Front. Microbiol.">
        <title>Comprehensive Phylogenetic Analysis of Bovine Non-aureus Staphylococci Species Based on Whole-Genome Sequencing.</title>
        <authorList>
            <person name="Naushad S."/>
            <person name="Barkema H.W."/>
            <person name="Luby C."/>
            <person name="Condas L.A."/>
            <person name="Nobrega D.B."/>
            <person name="Carson D.A."/>
            <person name="De Buck J."/>
        </authorList>
    </citation>
    <scope>NUCLEOTIDE SEQUENCE [LARGE SCALE GENOMIC DNA]</scope>
    <source>
        <strain evidence="13 14">SNUC 1388</strain>
    </source>
</reference>
<evidence type="ECO:0000256" key="2">
    <source>
        <dbReference type="ARBA" id="ARBA00012274"/>
    </source>
</evidence>
<dbReference type="EMBL" id="BKAX01000001">
    <property type="protein sequence ID" value="GEQ04451.1"/>
    <property type="molecule type" value="Genomic_DNA"/>
</dbReference>
<dbReference type="InterPro" id="IPR008926">
    <property type="entry name" value="RNR_R1-su_N"/>
</dbReference>
<dbReference type="AlphaFoldDB" id="A0A0D0SJC1"/>
<dbReference type="FunFam" id="1.10.1650.20:FF:000002">
    <property type="entry name" value="Ribonucleoside-diphosphate reductase"/>
    <property type="match status" value="1"/>
</dbReference>
<dbReference type="CDD" id="cd01679">
    <property type="entry name" value="RNR_I"/>
    <property type="match status" value="1"/>
</dbReference>
<dbReference type="GO" id="GO:0009263">
    <property type="term" value="P:deoxyribonucleotide biosynthetic process"/>
    <property type="evidence" value="ECO:0007669"/>
    <property type="project" value="UniProtKB-KW"/>
</dbReference>
<keyword evidence="4" id="KW-0547">Nucleotide-binding</keyword>
<dbReference type="GO" id="GO:0005524">
    <property type="term" value="F:ATP binding"/>
    <property type="evidence" value="ECO:0007669"/>
    <property type="project" value="UniProtKB-KW"/>
</dbReference>
<keyword evidence="6 10" id="KW-0560">Oxidoreductase</keyword>
<dbReference type="InterPro" id="IPR013554">
    <property type="entry name" value="RNR_N"/>
</dbReference>
<dbReference type="InterPro" id="IPR013509">
    <property type="entry name" value="RNR_lsu_N"/>
</dbReference>
<evidence type="ECO:0000256" key="7">
    <source>
        <dbReference type="ARBA" id="ARBA00023116"/>
    </source>
</evidence>
<comment type="catalytic activity">
    <reaction evidence="9 10">
        <text>a 2'-deoxyribonucleoside 5'-diphosphate + [thioredoxin]-disulfide + H2O = a ribonucleoside 5'-diphosphate + [thioredoxin]-dithiol</text>
        <dbReference type="Rhea" id="RHEA:23252"/>
        <dbReference type="Rhea" id="RHEA-COMP:10698"/>
        <dbReference type="Rhea" id="RHEA-COMP:10700"/>
        <dbReference type="ChEBI" id="CHEBI:15377"/>
        <dbReference type="ChEBI" id="CHEBI:29950"/>
        <dbReference type="ChEBI" id="CHEBI:50058"/>
        <dbReference type="ChEBI" id="CHEBI:57930"/>
        <dbReference type="ChEBI" id="CHEBI:73316"/>
        <dbReference type="EC" id="1.17.4.1"/>
    </reaction>
</comment>
<evidence type="ECO:0000256" key="4">
    <source>
        <dbReference type="ARBA" id="ARBA00022741"/>
    </source>
</evidence>
<comment type="caution">
    <text evidence="13">The sequence shown here is derived from an EMBL/GenBank/DDBJ whole genome shotgun (WGS) entry which is preliminary data.</text>
</comment>
<dbReference type="InterPro" id="IPR026459">
    <property type="entry name" value="RNR_1b_NrdE"/>
</dbReference>
<evidence type="ECO:0000313" key="13">
    <source>
        <dbReference type="EMBL" id="RIL42838.1"/>
    </source>
</evidence>
<evidence type="ECO:0000256" key="5">
    <source>
        <dbReference type="ARBA" id="ARBA00022840"/>
    </source>
</evidence>
<keyword evidence="3" id="KW-0021">Allosteric enzyme</keyword>
<dbReference type="Gene3D" id="1.10.1650.20">
    <property type="match status" value="1"/>
</dbReference>
<dbReference type="GO" id="GO:0004748">
    <property type="term" value="F:ribonucleoside-diphosphate reductase activity, thioredoxin disulfide as acceptor"/>
    <property type="evidence" value="ECO:0007669"/>
    <property type="project" value="UniProtKB-EC"/>
</dbReference>
<dbReference type="PROSITE" id="PS00089">
    <property type="entry name" value="RIBORED_LARGE"/>
    <property type="match status" value="1"/>
</dbReference>
<protein>
    <recommendedName>
        <fullName evidence="2 10">Ribonucleoside-diphosphate reductase</fullName>
        <ecNumber evidence="2 10">1.17.4.1</ecNumber>
    </recommendedName>
</protein>
<keyword evidence="15" id="KW-1185">Reference proteome</keyword>
<comment type="similarity">
    <text evidence="1 10">Belongs to the ribonucleoside diphosphate reductase large chain family.</text>
</comment>
<feature type="domain" description="Ribonucleotide reductase large subunit" evidence="11">
    <location>
        <begin position="559"/>
        <end position="581"/>
    </location>
</feature>
<dbReference type="SUPFAM" id="SSF48168">
    <property type="entry name" value="R1 subunit of ribonucleotide reductase, N-terminal domain"/>
    <property type="match status" value="1"/>
</dbReference>
<keyword evidence="8" id="KW-1015">Disulfide bond</keyword>
<dbReference type="Pfam" id="PF08343">
    <property type="entry name" value="RNR_N"/>
    <property type="match status" value="1"/>
</dbReference>
<evidence type="ECO:0000256" key="1">
    <source>
        <dbReference type="ARBA" id="ARBA00010406"/>
    </source>
</evidence>
<gene>
    <name evidence="13" type="primary">nrdE</name>
    <name evidence="13" type="ORF">BUZ01_08235</name>
    <name evidence="12" type="ORF">SGA02_02790</name>
</gene>
<evidence type="ECO:0000313" key="15">
    <source>
        <dbReference type="Proteomes" id="UP000321057"/>
    </source>
</evidence>
<keyword evidence="5" id="KW-0067">ATP-binding</keyword>
<sequence length="701" mass="79921">MKIIDEKKYNHIELNNEVTKRKDNGFFNLEKDQEALTVYLEEIQDKTIYFDSELERLHYLVDNDFYFDVFEVYSEADLQEITDFAKQIEFNFASYMSASKFFKDYALKTNDKSQYLEDYKQHVVIVALYLANGHKATAKQFISAMIEQRYQPATPTFLNAGRARRGELVSCFLLEVDDSLNSINFIDATAKQLSKIGGGVAINLSKLRARGEAIKGIKGVAKGVLPVAKSLEGGFSYADQLGQRPGAGAVYLNIFHYDVEEFLDTKKVNADEDLRLSTISTGLIVPSKFFDLAKEGKDFHMFAPHTVYKEYGVTLDDIDLEAYYDELVANPNIDKKKKDAREMLNMIAQTQLQSGYPYLMFKDNANKVHANSDIGQIKMSNLCTEIFQLQETSIINDYGTEDEIKRDISCNLGSLNIVNVMESGKFKDSVHTGMDALTVVSDEADIQNAPGVKKANSELHSVGLGVMNLHGYLAKNKIGYESEEAKDFANIFFMMMNYYSIERSMEIAKERQETYVGFEKSDYANGKYFDFYTSQTFAPQYEKVRKLFDGLEIPTPEDWKALQQQVETHGLFHAYRLAIAPTQSISYVQNATSSVMPIVDQIERRTYGNAETFYPMPFLSPETMWYYKSAFNTDQMKLIDLISTIQTHVDQGISTILYVNSEISTRELSRLYVYAHHKGLKSLYYTRNKLLSVEECTSCSI</sequence>
<dbReference type="Pfam" id="PF00317">
    <property type="entry name" value="Ribonuc_red_lgN"/>
    <property type="match status" value="1"/>
</dbReference>
<evidence type="ECO:0000256" key="6">
    <source>
        <dbReference type="ARBA" id="ARBA00023002"/>
    </source>
</evidence>
<dbReference type="Pfam" id="PF02867">
    <property type="entry name" value="Ribonuc_red_lgC"/>
    <property type="match status" value="1"/>
</dbReference>
<dbReference type="PRINTS" id="PR01183">
    <property type="entry name" value="RIBORDTASEM1"/>
</dbReference>
<dbReference type="NCBIfam" id="TIGR02506">
    <property type="entry name" value="NrdE_NrdA"/>
    <property type="match status" value="1"/>
</dbReference>